<dbReference type="Pfam" id="PF07995">
    <property type="entry name" value="GSDH"/>
    <property type="match status" value="1"/>
</dbReference>
<keyword evidence="4" id="KW-1185">Reference proteome</keyword>
<organism evidence="3 4">
    <name type="scientific">Vibrio ostreicida</name>
    <dbReference type="NCBI Taxonomy" id="526588"/>
    <lineage>
        <taxon>Bacteria</taxon>
        <taxon>Pseudomonadati</taxon>
        <taxon>Pseudomonadota</taxon>
        <taxon>Gammaproteobacteria</taxon>
        <taxon>Vibrionales</taxon>
        <taxon>Vibrionaceae</taxon>
        <taxon>Vibrio</taxon>
    </lineage>
</organism>
<feature type="signal peptide" evidence="1">
    <location>
        <begin position="1"/>
        <end position="21"/>
    </location>
</feature>
<name>A0ABT8BRJ8_9VIBR</name>
<keyword evidence="3" id="KW-0560">Oxidoreductase</keyword>
<comment type="caution">
    <text evidence="3">The sequence shown here is derived from an EMBL/GenBank/DDBJ whole genome shotgun (WGS) entry which is preliminary data.</text>
</comment>
<evidence type="ECO:0000313" key="3">
    <source>
        <dbReference type="EMBL" id="MDN3609752.1"/>
    </source>
</evidence>
<dbReference type="PANTHER" id="PTHR19328:SF75">
    <property type="entry name" value="ALDOSE SUGAR DEHYDROGENASE YLII"/>
    <property type="match status" value="1"/>
</dbReference>
<dbReference type="EC" id="1.1.5.-" evidence="3"/>
<gene>
    <name evidence="3" type="ORF">QWZ16_08570</name>
</gene>
<dbReference type="InterPro" id="IPR011041">
    <property type="entry name" value="Quinoprot_gluc/sorb_DH_b-prop"/>
</dbReference>
<feature type="chain" id="PRO_5045527018" evidence="1">
    <location>
        <begin position="22"/>
        <end position="367"/>
    </location>
</feature>
<dbReference type="InterPro" id="IPR011042">
    <property type="entry name" value="6-blade_b-propeller_TolB-like"/>
</dbReference>
<accession>A0ABT8BRJ8</accession>
<dbReference type="Gene3D" id="2.120.10.30">
    <property type="entry name" value="TolB, C-terminal domain"/>
    <property type="match status" value="1"/>
</dbReference>
<feature type="domain" description="Glucose/Sorbosone dehydrogenase" evidence="2">
    <location>
        <begin position="34"/>
        <end position="356"/>
    </location>
</feature>
<dbReference type="GO" id="GO:0016491">
    <property type="term" value="F:oxidoreductase activity"/>
    <property type="evidence" value="ECO:0007669"/>
    <property type="project" value="UniProtKB-KW"/>
</dbReference>
<evidence type="ECO:0000256" key="1">
    <source>
        <dbReference type="SAM" id="SignalP"/>
    </source>
</evidence>
<dbReference type="PANTHER" id="PTHR19328">
    <property type="entry name" value="HEDGEHOG-INTERACTING PROTEIN"/>
    <property type="match status" value="1"/>
</dbReference>
<evidence type="ECO:0000313" key="4">
    <source>
        <dbReference type="Proteomes" id="UP001238540"/>
    </source>
</evidence>
<dbReference type="Proteomes" id="UP001238540">
    <property type="component" value="Unassembled WGS sequence"/>
</dbReference>
<reference evidence="4" key="1">
    <citation type="journal article" date="2019" name="Int. J. Syst. Evol. Microbiol.">
        <title>The Global Catalogue of Microorganisms (GCM) 10K type strain sequencing project: providing services to taxonomists for standard genome sequencing and annotation.</title>
        <authorList>
            <consortium name="The Broad Institute Genomics Platform"/>
            <consortium name="The Broad Institute Genome Sequencing Center for Infectious Disease"/>
            <person name="Wu L."/>
            <person name="Ma J."/>
        </authorList>
    </citation>
    <scope>NUCLEOTIDE SEQUENCE [LARGE SCALE GENOMIC DNA]</scope>
    <source>
        <strain evidence="4">CECT 7398</strain>
    </source>
</reference>
<dbReference type="EMBL" id="JAUFQC010000001">
    <property type="protein sequence ID" value="MDN3609752.1"/>
    <property type="molecule type" value="Genomic_DNA"/>
</dbReference>
<proteinExistence type="predicted"/>
<dbReference type="InterPro" id="IPR012938">
    <property type="entry name" value="Glc/Sorbosone_DH"/>
</dbReference>
<keyword evidence="1" id="KW-0732">Signal</keyword>
<sequence>MQKFLPIFILGVIALNTAVKANNYETETIATDLRVPWGMTFVDADTLLITERNGGILSINILTGKRSTMLSIPSDLVAQGQGGLLDIAVSPFETGVVYLTYSKRIGHVTETALASANFLDGQLSEWRDLLVTRSASATHRHFGSRLTFDNQYIFMSVGDRGERNNAQDLATHAGTILRLMPDGSAVQSNPFYDHHNTQAEIWSFGHRNPQGLYFDTHTKRLWAIEHGPRGGDEINLIKKGANYGWPKTSHGQEYWGPIAVGESREKQGIESPVKVYVPSIAPSSLLLYRGGNYPELNGKLLAPALKLTHINVITLDKNNQAVDERRILDGLGERIRHIIVSPNDKLIFSTDRGNIYRLTPTARQPAE</sequence>
<dbReference type="RefSeq" id="WP_076586871.1">
    <property type="nucleotide sequence ID" value="NZ_JABEYA020000007.1"/>
</dbReference>
<evidence type="ECO:0000259" key="2">
    <source>
        <dbReference type="Pfam" id="PF07995"/>
    </source>
</evidence>
<dbReference type="SUPFAM" id="SSF50952">
    <property type="entry name" value="Soluble quinoprotein glucose dehydrogenase"/>
    <property type="match status" value="1"/>
</dbReference>
<protein>
    <submittedName>
        <fullName evidence="3">PQQ-dependent sugar dehydrogenase</fullName>
        <ecNumber evidence="3">1.1.5.-</ecNumber>
    </submittedName>
</protein>